<protein>
    <submittedName>
        <fullName evidence="1">Uncharacterized protein</fullName>
    </submittedName>
</protein>
<dbReference type="Proteomes" id="UP000242381">
    <property type="component" value="Unassembled WGS sequence"/>
</dbReference>
<proteinExistence type="predicted"/>
<sequence>MITPGVYLVQLFSNIKLQHEVTVLKSEMKSCACNDFRCNNIALHSIGQVDTVNTATENRVAATEHSSMFQDNLTTKIANLLAAYRSYRENLYRLTDEQIANIRLDTELILPAIDENNNKRNNATKTKITQSKDNDLFFFSIIFKVPLRSEGLMTYYFKNKSGS</sequence>
<evidence type="ECO:0000313" key="1">
    <source>
        <dbReference type="EMBL" id="ORE14454.1"/>
    </source>
</evidence>
<reference evidence="1 2" key="1">
    <citation type="journal article" date="2016" name="Proc. Natl. Acad. Sci. U.S.A.">
        <title>Lipid metabolic changes in an early divergent fungus govern the establishment of a mutualistic symbiosis with endobacteria.</title>
        <authorList>
            <person name="Lastovetsky O.A."/>
            <person name="Gaspar M.L."/>
            <person name="Mondo S.J."/>
            <person name="LaButti K.M."/>
            <person name="Sandor L."/>
            <person name="Grigoriev I.V."/>
            <person name="Henry S.A."/>
            <person name="Pawlowska T.E."/>
        </authorList>
    </citation>
    <scope>NUCLEOTIDE SEQUENCE [LARGE SCALE GENOMIC DNA]</scope>
    <source>
        <strain evidence="1 2">ATCC 11559</strain>
    </source>
</reference>
<accession>A0A1X0RR52</accession>
<name>A0A1X0RR52_RHIZD</name>
<evidence type="ECO:0000313" key="2">
    <source>
        <dbReference type="Proteomes" id="UP000242381"/>
    </source>
</evidence>
<gene>
    <name evidence="1" type="ORF">BCV71DRAFT_238417</name>
</gene>
<dbReference type="EMBL" id="KV921471">
    <property type="protein sequence ID" value="ORE14454.1"/>
    <property type="molecule type" value="Genomic_DNA"/>
</dbReference>
<dbReference type="AlphaFoldDB" id="A0A1X0RR52"/>
<organism evidence="1 2">
    <name type="scientific">Rhizopus microsporus</name>
    <dbReference type="NCBI Taxonomy" id="58291"/>
    <lineage>
        <taxon>Eukaryota</taxon>
        <taxon>Fungi</taxon>
        <taxon>Fungi incertae sedis</taxon>
        <taxon>Mucoromycota</taxon>
        <taxon>Mucoromycotina</taxon>
        <taxon>Mucoromycetes</taxon>
        <taxon>Mucorales</taxon>
        <taxon>Mucorineae</taxon>
        <taxon>Rhizopodaceae</taxon>
        <taxon>Rhizopus</taxon>
    </lineage>
</organism>